<dbReference type="GO" id="GO:0006271">
    <property type="term" value="P:DNA strand elongation involved in DNA replication"/>
    <property type="evidence" value="ECO:0007669"/>
    <property type="project" value="TreeGrafter"/>
</dbReference>
<sequence>MATAEQQKQAARKLTYWLESERRIVSYRVLSRELGLHVNVAKDILLKHLQSNPSLSSTYLLSGPLLSSSSLTQTQLSPSHGAGGGGGKGFRDLGEGMVKIVDMDERSDAGSDADADADADAAGEEGKVANGENERLGDDQDTRMDGVGNDRGAAPGDGGLGGGEVIGEDGDGDGVRRERVDRWGVVFAADDMLEEKKRLFNPGHVSVHVYSLSPAPISDPTQFIIPNTSIRSHPETQYNTEVYGTFTGDAFKPAAQPTVAAGVKKEAVQGKKEDSAAAVFGAKKPADAKGIKKEAGQSSPEVRLSRHVSSVRISTKPTTKAAPRPSNSKRKVVTSDTENEPAPSKPAPKPSTSSSTSAAPSTTKPKAKTAEEEDLAALEAMAGMDDSDDEFSVTSFAKDASKGRGKDGEKVGRIPGKRSLSGRKVRRVKKTKRETDAKGYMVSKDYYTDESYSGESEPEQKPDIKAAPKAAPAKPKPPIKAQGSSSSTGSGSGVKKGGPGAGGKPAGQSTLMGFFKKK</sequence>
<feature type="compositionally biased region" description="Basic and acidic residues" evidence="5">
    <location>
        <begin position="124"/>
        <end position="144"/>
    </location>
</feature>
<organism evidence="6 7">
    <name type="scientific">Cryptococcus amylolentus CBS 6273</name>
    <dbReference type="NCBI Taxonomy" id="1296118"/>
    <lineage>
        <taxon>Eukaryota</taxon>
        <taxon>Fungi</taxon>
        <taxon>Dikarya</taxon>
        <taxon>Basidiomycota</taxon>
        <taxon>Agaricomycotina</taxon>
        <taxon>Tremellomycetes</taxon>
        <taxon>Tremellales</taxon>
        <taxon>Cryptococcaceae</taxon>
        <taxon>Cryptococcus</taxon>
    </lineage>
</organism>
<dbReference type="GO" id="GO:0006297">
    <property type="term" value="P:nucleotide-excision repair, DNA gap filling"/>
    <property type="evidence" value="ECO:0007669"/>
    <property type="project" value="TreeGrafter"/>
</dbReference>
<dbReference type="Proteomes" id="UP000095149">
    <property type="component" value="Unassembled WGS sequence"/>
</dbReference>
<feature type="region of interest" description="Disordered" evidence="5">
    <location>
        <begin position="106"/>
        <end position="175"/>
    </location>
</feature>
<feature type="compositionally biased region" description="Acidic residues" evidence="5">
    <location>
        <begin position="111"/>
        <end position="123"/>
    </location>
</feature>
<feature type="compositionally biased region" description="Basic residues" evidence="5">
    <location>
        <begin position="420"/>
        <end position="432"/>
    </location>
</feature>
<gene>
    <name evidence="6" type="ORF">I350_00910</name>
</gene>
<feature type="compositionally biased region" description="Low complexity" evidence="5">
    <location>
        <begin position="350"/>
        <end position="364"/>
    </location>
</feature>
<reference evidence="6 7" key="1">
    <citation type="submission" date="2016-06" db="EMBL/GenBank/DDBJ databases">
        <title>Evolution of pathogenesis and genome organization in the Tremellales.</title>
        <authorList>
            <person name="Cuomo C."/>
            <person name="Litvintseva A."/>
            <person name="Heitman J."/>
            <person name="Chen Y."/>
            <person name="Sun S."/>
            <person name="Springer D."/>
            <person name="Dromer F."/>
            <person name="Young S."/>
            <person name="Zeng Q."/>
            <person name="Chapman S."/>
            <person name="Gujja S."/>
            <person name="Saif S."/>
            <person name="Birren B."/>
        </authorList>
    </citation>
    <scope>NUCLEOTIDE SEQUENCE [LARGE SCALE GENOMIC DNA]</scope>
    <source>
        <strain evidence="6 7">CBS 6273</strain>
    </source>
</reference>
<evidence type="ECO:0000256" key="5">
    <source>
        <dbReference type="SAM" id="MobiDB-lite"/>
    </source>
</evidence>
<feature type="region of interest" description="Disordered" evidence="5">
    <location>
        <begin position="69"/>
        <end position="90"/>
    </location>
</feature>
<keyword evidence="4" id="KW-0539">Nucleus</keyword>
<keyword evidence="3" id="KW-0235">DNA replication</keyword>
<comment type="subcellular location">
    <subcellularLocation>
        <location evidence="1">Nucleus</location>
    </subcellularLocation>
</comment>
<dbReference type="GO" id="GO:0003887">
    <property type="term" value="F:DNA-directed DNA polymerase activity"/>
    <property type="evidence" value="ECO:0007669"/>
    <property type="project" value="TreeGrafter"/>
</dbReference>
<feature type="compositionally biased region" description="Low complexity" evidence="5">
    <location>
        <begin position="467"/>
        <end position="489"/>
    </location>
</feature>
<dbReference type="GO" id="GO:0043625">
    <property type="term" value="C:delta DNA polymerase complex"/>
    <property type="evidence" value="ECO:0007669"/>
    <property type="project" value="InterPro"/>
</dbReference>
<dbReference type="Gene3D" id="3.90.1030.20">
    <property type="entry name" value="DNA polymerase delta, p66 (Cdc27) subunit, wHTH domain"/>
    <property type="match status" value="1"/>
</dbReference>
<feature type="region of interest" description="Disordered" evidence="5">
    <location>
        <begin position="269"/>
        <end position="518"/>
    </location>
</feature>
<dbReference type="PANTHER" id="PTHR17598">
    <property type="entry name" value="DNA POLYMERASE DELTA SUBUNIT 3"/>
    <property type="match status" value="1"/>
</dbReference>
<protein>
    <recommendedName>
        <fullName evidence="2">DNA polymerase delta subunit 3</fullName>
    </recommendedName>
</protein>
<dbReference type="PANTHER" id="PTHR17598:SF13">
    <property type="entry name" value="DNA POLYMERASE DELTA SUBUNIT 3"/>
    <property type="match status" value="1"/>
</dbReference>
<feature type="compositionally biased region" description="Polar residues" evidence="5">
    <location>
        <begin position="307"/>
        <end position="318"/>
    </location>
</feature>
<dbReference type="InterPro" id="IPR019038">
    <property type="entry name" value="POLD3"/>
</dbReference>
<feature type="compositionally biased region" description="Gly residues" evidence="5">
    <location>
        <begin position="155"/>
        <end position="165"/>
    </location>
</feature>
<feature type="compositionally biased region" description="Low complexity" evidence="5">
    <location>
        <begin position="69"/>
        <end position="79"/>
    </location>
</feature>
<evidence type="ECO:0000313" key="6">
    <source>
        <dbReference type="EMBL" id="ODO12124.1"/>
    </source>
</evidence>
<dbReference type="OrthoDB" id="514823at2759"/>
<dbReference type="GO" id="GO:1904161">
    <property type="term" value="P:DNA synthesis involved in UV-damage excision repair"/>
    <property type="evidence" value="ECO:0007669"/>
    <property type="project" value="TreeGrafter"/>
</dbReference>
<evidence type="ECO:0000256" key="1">
    <source>
        <dbReference type="ARBA" id="ARBA00004123"/>
    </source>
</evidence>
<dbReference type="Pfam" id="PF09507">
    <property type="entry name" value="CDC27"/>
    <property type="match status" value="1"/>
</dbReference>
<evidence type="ECO:0000313" key="7">
    <source>
        <dbReference type="Proteomes" id="UP000095149"/>
    </source>
</evidence>
<evidence type="ECO:0000256" key="2">
    <source>
        <dbReference type="ARBA" id="ARBA00017589"/>
    </source>
</evidence>
<dbReference type="InterPro" id="IPR041913">
    <property type="entry name" value="POLD3_sf"/>
</dbReference>
<evidence type="ECO:0000256" key="3">
    <source>
        <dbReference type="ARBA" id="ARBA00022705"/>
    </source>
</evidence>
<feature type="compositionally biased region" description="Gly residues" evidence="5">
    <location>
        <begin position="490"/>
        <end position="505"/>
    </location>
</feature>
<dbReference type="EMBL" id="MEKH01000001">
    <property type="protein sequence ID" value="ODO12124.1"/>
    <property type="molecule type" value="Genomic_DNA"/>
</dbReference>
<comment type="caution">
    <text evidence="6">The sequence shown here is derived from an EMBL/GenBank/DDBJ whole genome shotgun (WGS) entry which is preliminary data.</text>
</comment>
<dbReference type="AlphaFoldDB" id="A0A1E3KGA5"/>
<feature type="compositionally biased region" description="Basic and acidic residues" evidence="5">
    <location>
        <begin position="284"/>
        <end position="295"/>
    </location>
</feature>
<accession>A0A1E3KGA5</accession>
<name>A0A1E3KGA5_9TREE</name>
<feature type="compositionally biased region" description="Basic and acidic residues" evidence="5">
    <location>
        <begin position="399"/>
        <end position="412"/>
    </location>
</feature>
<evidence type="ECO:0000256" key="4">
    <source>
        <dbReference type="ARBA" id="ARBA00023242"/>
    </source>
</evidence>
<proteinExistence type="predicted"/>